<reference evidence="1" key="1">
    <citation type="submission" date="2023-07" db="EMBL/GenBank/DDBJ databases">
        <authorList>
            <person name="Pelsma A.J. K."/>
        </authorList>
    </citation>
    <scope>NUCLEOTIDE SEQUENCE</scope>
</reference>
<organism evidence="1">
    <name type="scientific">freshwater sediment metagenome</name>
    <dbReference type="NCBI Taxonomy" id="556182"/>
    <lineage>
        <taxon>unclassified sequences</taxon>
        <taxon>metagenomes</taxon>
        <taxon>ecological metagenomes</taxon>
    </lineage>
</organism>
<protein>
    <recommendedName>
        <fullName evidence="2">Helix-turn-helix domain-containing protein</fullName>
    </recommendedName>
</protein>
<evidence type="ECO:0000313" key="1">
    <source>
        <dbReference type="EMBL" id="CAJ0866487.1"/>
    </source>
</evidence>
<name>A0AA48LZ70_9ZZZZ</name>
<sequence length="82" mass="8858">MEEAKFMRRKEAGAYLQRTFGFCTAKSLAHYAARGGGPAYRKAGGVVVYAREDLDSWAQAKIGQPAATAADHRAMATEHDAP</sequence>
<gene>
    <name evidence="1" type="ORF">AMST5_01864</name>
</gene>
<evidence type="ECO:0008006" key="2">
    <source>
        <dbReference type="Google" id="ProtNLM"/>
    </source>
</evidence>
<dbReference type="EMBL" id="OY288114">
    <property type="protein sequence ID" value="CAJ0866487.1"/>
    <property type="molecule type" value="Genomic_DNA"/>
</dbReference>
<proteinExistence type="predicted"/>
<accession>A0AA48LZ70</accession>
<dbReference type="AlphaFoldDB" id="A0AA48LZ70"/>